<dbReference type="PANTHER" id="PTHR18968">
    <property type="entry name" value="THIAMINE PYROPHOSPHATE ENZYMES"/>
    <property type="match status" value="1"/>
</dbReference>
<feature type="domain" description="Thiamine pyrophosphate enzyme central" evidence="5">
    <location>
        <begin position="214"/>
        <end position="347"/>
    </location>
</feature>
<evidence type="ECO:0000259" key="5">
    <source>
        <dbReference type="Pfam" id="PF00205"/>
    </source>
</evidence>
<evidence type="ECO:0008006" key="10">
    <source>
        <dbReference type="Google" id="ProtNLM"/>
    </source>
</evidence>
<evidence type="ECO:0000256" key="4">
    <source>
        <dbReference type="RuleBase" id="RU362132"/>
    </source>
</evidence>
<dbReference type="Pfam" id="PF02776">
    <property type="entry name" value="TPP_enzyme_N"/>
    <property type="match status" value="1"/>
</dbReference>
<organism evidence="8 9">
    <name type="scientific">Lithohypha guttulata</name>
    <dbReference type="NCBI Taxonomy" id="1690604"/>
    <lineage>
        <taxon>Eukaryota</taxon>
        <taxon>Fungi</taxon>
        <taxon>Dikarya</taxon>
        <taxon>Ascomycota</taxon>
        <taxon>Pezizomycotina</taxon>
        <taxon>Eurotiomycetes</taxon>
        <taxon>Chaetothyriomycetidae</taxon>
        <taxon>Chaetothyriales</taxon>
        <taxon>Trichomeriaceae</taxon>
        <taxon>Lithohypha</taxon>
    </lineage>
</organism>
<keyword evidence="3 4" id="KW-0786">Thiamine pyrophosphate</keyword>
<evidence type="ECO:0000256" key="1">
    <source>
        <dbReference type="ARBA" id="ARBA00001964"/>
    </source>
</evidence>
<evidence type="ECO:0000313" key="8">
    <source>
        <dbReference type="EMBL" id="KAK5102471.1"/>
    </source>
</evidence>
<dbReference type="SUPFAM" id="SSF52518">
    <property type="entry name" value="Thiamin diphosphate-binding fold (THDP-binding)"/>
    <property type="match status" value="2"/>
</dbReference>
<feature type="domain" description="Thiamine pyrophosphate enzyme TPP-binding" evidence="6">
    <location>
        <begin position="413"/>
        <end position="564"/>
    </location>
</feature>
<dbReference type="Pfam" id="PF02775">
    <property type="entry name" value="TPP_enzyme_C"/>
    <property type="match status" value="1"/>
</dbReference>
<dbReference type="InterPro" id="IPR012001">
    <property type="entry name" value="Thiamin_PyroP_enz_TPP-bd_dom"/>
</dbReference>
<dbReference type="Pfam" id="PF00205">
    <property type="entry name" value="TPP_enzyme_M"/>
    <property type="match status" value="1"/>
</dbReference>
<accession>A0ABR0KPJ1</accession>
<dbReference type="InterPro" id="IPR011766">
    <property type="entry name" value="TPP_enzyme_TPP-bd"/>
</dbReference>
<dbReference type="InterPro" id="IPR012000">
    <property type="entry name" value="Thiamin_PyroP_enz_cen_dom"/>
</dbReference>
<comment type="caution">
    <text evidence="8">The sequence shown here is derived from an EMBL/GenBank/DDBJ whole genome shotgun (WGS) entry which is preliminary data.</text>
</comment>
<protein>
    <recommendedName>
        <fullName evidence="10">Pyruvate decarboxylase</fullName>
    </recommendedName>
</protein>
<dbReference type="PANTHER" id="PTHR18968:SF166">
    <property type="entry name" value="2-HYDROXYACYL-COA LYASE 2"/>
    <property type="match status" value="1"/>
</dbReference>
<evidence type="ECO:0000259" key="7">
    <source>
        <dbReference type="Pfam" id="PF02776"/>
    </source>
</evidence>
<dbReference type="CDD" id="cd07035">
    <property type="entry name" value="TPP_PYR_POX_like"/>
    <property type="match status" value="1"/>
</dbReference>
<comment type="similarity">
    <text evidence="2 4">Belongs to the TPP enzyme family.</text>
</comment>
<evidence type="ECO:0000313" key="9">
    <source>
        <dbReference type="Proteomes" id="UP001345013"/>
    </source>
</evidence>
<gene>
    <name evidence="8" type="ORF">LTR24_000030</name>
</gene>
<keyword evidence="9" id="KW-1185">Reference proteome</keyword>
<evidence type="ECO:0000256" key="2">
    <source>
        <dbReference type="ARBA" id="ARBA00007812"/>
    </source>
</evidence>
<evidence type="ECO:0000259" key="6">
    <source>
        <dbReference type="Pfam" id="PF02775"/>
    </source>
</evidence>
<dbReference type="InterPro" id="IPR045229">
    <property type="entry name" value="TPP_enz"/>
</dbReference>
<reference evidence="8 9" key="1">
    <citation type="submission" date="2023-08" db="EMBL/GenBank/DDBJ databases">
        <title>Black Yeasts Isolated from many extreme environments.</title>
        <authorList>
            <person name="Coleine C."/>
            <person name="Stajich J.E."/>
            <person name="Selbmann L."/>
        </authorList>
    </citation>
    <scope>NUCLEOTIDE SEQUENCE [LARGE SCALE GENOMIC DNA]</scope>
    <source>
        <strain evidence="8 9">CCFEE 5885</strain>
    </source>
</reference>
<dbReference type="Gene3D" id="3.40.50.1220">
    <property type="entry name" value="TPP-binding domain"/>
    <property type="match status" value="1"/>
</dbReference>
<feature type="domain" description="Thiamine pyrophosphate enzyme N-terminal TPP-binding" evidence="7">
    <location>
        <begin position="25"/>
        <end position="138"/>
    </location>
</feature>
<comment type="cofactor">
    <cofactor evidence="1">
        <name>thiamine diphosphate</name>
        <dbReference type="ChEBI" id="CHEBI:58937"/>
    </cofactor>
</comment>
<dbReference type="EMBL" id="JAVRRG010000001">
    <property type="protein sequence ID" value="KAK5102471.1"/>
    <property type="molecule type" value="Genomic_DNA"/>
</dbReference>
<proteinExistence type="inferred from homology"/>
<evidence type="ECO:0000256" key="3">
    <source>
        <dbReference type="ARBA" id="ARBA00023052"/>
    </source>
</evidence>
<name>A0ABR0KPJ1_9EURO</name>
<dbReference type="Proteomes" id="UP001345013">
    <property type="component" value="Unassembled WGS sequence"/>
</dbReference>
<dbReference type="InterPro" id="IPR029035">
    <property type="entry name" value="DHS-like_NAD/FAD-binding_dom"/>
</dbReference>
<sequence length="604" mass="64693">MGSYTPKPNDAALELTMPATREFLGGDLLAQSLAALGCKVAFGLHGGHLDAFLIGCDDAKIELIDTRHETVAVQAAEGYAKVTSSVGVCFVTANSGFSNGLPGLATAFADRSPIFCITSSPPLRDAETNCLQGFHDQVVLAKPITKFAHRVTNVEEIPRLVAHAWRTAIAGAPGPVLLDCPIDVLFSPPRMDGIAWGAINRPLPYPPGPAAEAIQEAVELWSQAKRPVIITGTGARGTKFAEDLLKLVETTNTPVFYSPKYGSTVPYGHRLRGGPAVRLALLGTINEQPPDLVILLGARSGFLLGGRNGAILPNTNCKFIHVEVDGSEIGRSHQIDCGIISTSQNFVGSMLSALQEKKVSSSDVWVNTATSLKDLKNQFDDEPEEMSPGRPHPHHAIRKVLQSLPEGAIVCIDGGEAGGWTLQNIEHSRASLVMVTTGYLGFLGNGWGYSLGAAVADRSRLVVNMQGDGSAGFHLAELDTYARFGPKILTVISNNYAWGMSQAGQELIYGEKTPKRQASKLNPRAEYETVAAGLQCASARVDKVSDIPVAVEKLVNSGKPGLLNLIISDKPIHSNTKAMVNAEVGKDWIVIPYYDNIQRPYYKQ</sequence>
<dbReference type="InterPro" id="IPR029061">
    <property type="entry name" value="THDP-binding"/>
</dbReference>
<dbReference type="Gene3D" id="3.40.50.970">
    <property type="match status" value="2"/>
</dbReference>
<dbReference type="SUPFAM" id="SSF52467">
    <property type="entry name" value="DHS-like NAD/FAD-binding domain"/>
    <property type="match status" value="1"/>
</dbReference>